<proteinExistence type="predicted"/>
<name>A0AAE1P007_9EUCA</name>
<dbReference type="Proteomes" id="UP001292094">
    <property type="component" value="Unassembled WGS sequence"/>
</dbReference>
<keyword evidence="3" id="KW-1185">Reference proteome</keyword>
<comment type="caution">
    <text evidence="2">The sequence shown here is derived from an EMBL/GenBank/DDBJ whole genome shotgun (WGS) entry which is preliminary data.</text>
</comment>
<feature type="region of interest" description="Disordered" evidence="1">
    <location>
        <begin position="21"/>
        <end position="49"/>
    </location>
</feature>
<accession>A0AAE1P007</accession>
<organism evidence="2 3">
    <name type="scientific">Petrolisthes manimaculis</name>
    <dbReference type="NCBI Taxonomy" id="1843537"/>
    <lineage>
        <taxon>Eukaryota</taxon>
        <taxon>Metazoa</taxon>
        <taxon>Ecdysozoa</taxon>
        <taxon>Arthropoda</taxon>
        <taxon>Crustacea</taxon>
        <taxon>Multicrustacea</taxon>
        <taxon>Malacostraca</taxon>
        <taxon>Eumalacostraca</taxon>
        <taxon>Eucarida</taxon>
        <taxon>Decapoda</taxon>
        <taxon>Pleocyemata</taxon>
        <taxon>Anomura</taxon>
        <taxon>Galatheoidea</taxon>
        <taxon>Porcellanidae</taxon>
        <taxon>Petrolisthes</taxon>
    </lineage>
</organism>
<reference evidence="2" key="1">
    <citation type="submission" date="2023-11" db="EMBL/GenBank/DDBJ databases">
        <title>Genome assemblies of two species of porcelain crab, Petrolisthes cinctipes and Petrolisthes manimaculis (Anomura: Porcellanidae).</title>
        <authorList>
            <person name="Angst P."/>
        </authorList>
    </citation>
    <scope>NUCLEOTIDE SEQUENCE</scope>
    <source>
        <strain evidence="2">PB745_02</strain>
        <tissue evidence="2">Gill</tissue>
    </source>
</reference>
<dbReference type="AlphaFoldDB" id="A0AAE1P007"/>
<sequence>MKLTGTACELWEGVRTWESSGVMGRNTSHYPPQDTPGHPRTHSDKSGSCPTPVIVQYENQFLCHAKNNIAAFLPNPTCLLLLSS</sequence>
<dbReference type="EMBL" id="JAWZYT010003435">
    <property type="protein sequence ID" value="KAK4298437.1"/>
    <property type="molecule type" value="Genomic_DNA"/>
</dbReference>
<evidence type="ECO:0000313" key="3">
    <source>
        <dbReference type="Proteomes" id="UP001292094"/>
    </source>
</evidence>
<evidence type="ECO:0000256" key="1">
    <source>
        <dbReference type="SAM" id="MobiDB-lite"/>
    </source>
</evidence>
<evidence type="ECO:0000313" key="2">
    <source>
        <dbReference type="EMBL" id="KAK4298437.1"/>
    </source>
</evidence>
<protein>
    <submittedName>
        <fullName evidence="2">Uncharacterized protein</fullName>
    </submittedName>
</protein>
<gene>
    <name evidence="2" type="ORF">Pmani_029216</name>
</gene>